<reference evidence="16 17" key="1">
    <citation type="journal article" date="2009" name="Appl. Environ. Microbiol.">
        <title>Three genomes from the phylum Acidobacteria provide insight into the lifestyles of these microorganisms in soils.</title>
        <authorList>
            <person name="Ward N.L."/>
            <person name="Challacombe J.F."/>
            <person name="Janssen P.H."/>
            <person name="Henrissat B."/>
            <person name="Coutinho P.M."/>
            <person name="Wu M."/>
            <person name="Xie G."/>
            <person name="Haft D.H."/>
            <person name="Sait M."/>
            <person name="Badger J."/>
            <person name="Barabote R.D."/>
            <person name="Bradley B."/>
            <person name="Brettin T.S."/>
            <person name="Brinkac L.M."/>
            <person name="Bruce D."/>
            <person name="Creasy T."/>
            <person name="Daugherty S.C."/>
            <person name="Davidsen T.M."/>
            <person name="DeBoy R.T."/>
            <person name="Detter J.C."/>
            <person name="Dodson R.J."/>
            <person name="Durkin A.S."/>
            <person name="Ganapathy A."/>
            <person name="Gwinn-Giglio M."/>
            <person name="Han C.S."/>
            <person name="Khouri H."/>
            <person name="Kiss H."/>
            <person name="Kothari S.P."/>
            <person name="Madupu R."/>
            <person name="Nelson K.E."/>
            <person name="Nelson W.C."/>
            <person name="Paulsen I."/>
            <person name="Penn K."/>
            <person name="Ren Q."/>
            <person name="Rosovitz M.J."/>
            <person name="Selengut J.D."/>
            <person name="Shrivastava S."/>
            <person name="Sullivan S.A."/>
            <person name="Tapia R."/>
            <person name="Thompson L.S."/>
            <person name="Watkins K.L."/>
            <person name="Yang Q."/>
            <person name="Yu C."/>
            <person name="Zafar N."/>
            <person name="Zhou L."/>
            <person name="Kuske C.R."/>
        </authorList>
    </citation>
    <scope>NUCLEOTIDE SEQUENCE [LARGE SCALE GENOMIC DNA]</scope>
    <source>
        <strain evidence="16 17">Ellin345</strain>
    </source>
</reference>
<dbReference type="FunFam" id="3.40.50.720:FF:000007">
    <property type="entry name" value="6-phosphogluconate dehydrogenase, decarboxylating"/>
    <property type="match status" value="1"/>
</dbReference>
<sequence>MSTTSAPAVGSAQFGVVGLGVMGQNLALNVSDHGQVVSVWNLEADWVTKFLTQHSDRKMTGSGDLKEFVQSLARPRRILMMIMAGNPVDQMLDKLAPLLEPGDIVIDGGNSFFKDTQRREAAYRTKNLNFFGMGVSGGEEGARFGPSLMPGGDEASYEHLKPTLEAIAAKTDYGACVTYVGPNGAGHFVKMVHNGIEYGDMQLIAEAYDLLRKALGLGAKEIAAIFEEWNKGKLESYLIEITSHVLQVDDPETGKPLVDMILDKAGQKGTGKWTQQIALDLAVPIPTIGAALDARVLSSMKDERVAASKKLGAPSRQYSGDKKEFINAVQDALYASKVCSYAQGMSLIRAGSKEWNWNVNLREMARIWTGGCIIRARLLADIMHAFDRDANVANLLVESEFTSRVLESEKNWRSVVQTAAGLGIPTPAFSSSLAYFDSYRSMQLPQNLTQAQRDFFGAHTYQRADRPDAGFVHTDWIKLVKK</sequence>
<feature type="binding site" evidence="13">
    <location>
        <position position="453"/>
    </location>
    <ligand>
        <name>substrate</name>
        <note>ligand shared between dimeric partners</note>
    </ligand>
</feature>
<accession>Q1IMT8</accession>
<comment type="subunit">
    <text evidence="4 11">Homodimer.</text>
</comment>
<evidence type="ECO:0000256" key="2">
    <source>
        <dbReference type="ARBA" id="ARBA00004874"/>
    </source>
</evidence>
<dbReference type="UniPathway" id="UPA00115">
    <property type="reaction ID" value="UER00410"/>
</dbReference>
<dbReference type="Gene3D" id="1.10.1040.10">
    <property type="entry name" value="N-(1-d-carboxylethyl)-l-norvaline Dehydrogenase, domain 2"/>
    <property type="match status" value="1"/>
</dbReference>
<dbReference type="NCBIfam" id="TIGR00873">
    <property type="entry name" value="gnd"/>
    <property type="match status" value="1"/>
</dbReference>
<evidence type="ECO:0000256" key="9">
    <source>
        <dbReference type="ARBA" id="ARBA00023126"/>
    </source>
</evidence>
<dbReference type="InterPro" id="IPR006115">
    <property type="entry name" value="6PGDH_NADP-bd"/>
</dbReference>
<evidence type="ECO:0000313" key="16">
    <source>
        <dbReference type="EMBL" id="ABF41812.1"/>
    </source>
</evidence>
<dbReference type="EnsemblBacteria" id="ABF41812">
    <property type="protein sequence ID" value="ABF41812"/>
    <property type="gene ID" value="Acid345_2811"/>
</dbReference>
<gene>
    <name evidence="16" type="ordered locus">Acid345_2811</name>
</gene>
<dbReference type="AlphaFoldDB" id="Q1IMT8"/>
<keyword evidence="9 11" id="KW-0570">Pentose shunt</keyword>
<dbReference type="InterPro" id="IPR008927">
    <property type="entry name" value="6-PGluconate_DH-like_C_sf"/>
</dbReference>
<evidence type="ECO:0000256" key="3">
    <source>
        <dbReference type="ARBA" id="ARBA00008419"/>
    </source>
</evidence>
<dbReference type="FunFam" id="1.10.1040.10:FF:000002">
    <property type="entry name" value="6-phosphogluconate dehydrogenase, decarboxylating"/>
    <property type="match status" value="1"/>
</dbReference>
<evidence type="ECO:0000259" key="15">
    <source>
        <dbReference type="SMART" id="SM01350"/>
    </source>
</evidence>
<evidence type="ECO:0000256" key="12">
    <source>
        <dbReference type="PIRSR" id="PIRSR000109-1"/>
    </source>
</evidence>
<comment type="pathway">
    <text evidence="2 11 14">Carbohydrate degradation; pentose phosphate pathway; D-ribulose 5-phosphate from D-glucose 6-phosphate (oxidative stage): step 3/3.</text>
</comment>
<dbReference type="Gene3D" id="3.40.50.720">
    <property type="entry name" value="NAD(P)-binding Rossmann-like Domain"/>
    <property type="match status" value="1"/>
</dbReference>
<evidence type="ECO:0000256" key="5">
    <source>
        <dbReference type="ARBA" id="ARBA00013011"/>
    </source>
</evidence>
<dbReference type="InterPro" id="IPR013328">
    <property type="entry name" value="6PGD_dom2"/>
</dbReference>
<evidence type="ECO:0000256" key="14">
    <source>
        <dbReference type="RuleBase" id="RU000485"/>
    </source>
</evidence>
<dbReference type="Pfam" id="PF00393">
    <property type="entry name" value="6PGD"/>
    <property type="match status" value="1"/>
</dbReference>
<organism evidence="16 17">
    <name type="scientific">Koribacter versatilis (strain Ellin345)</name>
    <dbReference type="NCBI Taxonomy" id="204669"/>
    <lineage>
        <taxon>Bacteria</taxon>
        <taxon>Pseudomonadati</taxon>
        <taxon>Acidobacteriota</taxon>
        <taxon>Terriglobia</taxon>
        <taxon>Terriglobales</taxon>
        <taxon>Candidatus Korobacteraceae</taxon>
        <taxon>Candidatus Korobacter</taxon>
    </lineage>
</organism>
<dbReference type="EC" id="1.1.1.44" evidence="5 11"/>
<comment type="function">
    <text evidence="1 11">Catalyzes the oxidative decarboxylation of 6-phosphogluconate to ribulose 5-phosphate and CO(2), with concomitant reduction of NADP to NADPH.</text>
</comment>
<dbReference type="SUPFAM" id="SSF48179">
    <property type="entry name" value="6-phosphogluconate dehydrogenase C-terminal domain-like"/>
    <property type="match status" value="1"/>
</dbReference>
<dbReference type="SUPFAM" id="SSF51735">
    <property type="entry name" value="NAD(P)-binding Rossmann-fold domains"/>
    <property type="match status" value="1"/>
</dbReference>
<keyword evidence="11 14" id="KW-0521">NADP</keyword>
<feature type="domain" description="6-phosphogluconate dehydrogenase C-terminal" evidence="15">
    <location>
        <begin position="186"/>
        <end position="477"/>
    </location>
</feature>
<dbReference type="eggNOG" id="COG0362">
    <property type="taxonomic scope" value="Bacteria"/>
</dbReference>
<dbReference type="OrthoDB" id="9804542at2"/>
<evidence type="ECO:0000256" key="7">
    <source>
        <dbReference type="ARBA" id="ARBA00023002"/>
    </source>
</evidence>
<dbReference type="STRING" id="204669.Acid345_2811"/>
<evidence type="ECO:0000256" key="6">
    <source>
        <dbReference type="ARBA" id="ARBA00018193"/>
    </source>
</evidence>
<evidence type="ECO:0000256" key="10">
    <source>
        <dbReference type="ARBA" id="ARBA00048640"/>
    </source>
</evidence>
<dbReference type="PRINTS" id="PR00076">
    <property type="entry name" value="6PGDHDRGNASE"/>
</dbReference>
<dbReference type="GO" id="GO:0004616">
    <property type="term" value="F:phosphogluconate dehydrogenase (decarboxylating) activity"/>
    <property type="evidence" value="ECO:0007669"/>
    <property type="project" value="UniProtKB-EC"/>
</dbReference>
<evidence type="ECO:0000256" key="13">
    <source>
        <dbReference type="PIRSR" id="PIRSR000109-2"/>
    </source>
</evidence>
<dbReference type="InterPro" id="IPR006184">
    <property type="entry name" value="6PGdom_BS"/>
</dbReference>
<keyword evidence="7 11" id="KW-0560">Oxidoreductase</keyword>
<dbReference type="InterPro" id="IPR006183">
    <property type="entry name" value="Pgluconate_DH"/>
</dbReference>
<dbReference type="GO" id="GO:0019521">
    <property type="term" value="P:D-gluconate metabolic process"/>
    <property type="evidence" value="ECO:0007669"/>
    <property type="project" value="UniProtKB-KW"/>
</dbReference>
<comment type="similarity">
    <text evidence="3 11 14">Belongs to the 6-phosphogluconate dehydrogenase family.</text>
</comment>
<evidence type="ECO:0000256" key="8">
    <source>
        <dbReference type="ARBA" id="ARBA00023064"/>
    </source>
</evidence>
<dbReference type="HOGENOM" id="CLU_024540_4_2_0"/>
<dbReference type="Pfam" id="PF03446">
    <property type="entry name" value="NAD_binding_2"/>
    <property type="match status" value="1"/>
</dbReference>
<keyword evidence="17" id="KW-1185">Reference proteome</keyword>
<dbReference type="SMART" id="SM01350">
    <property type="entry name" value="6PGD"/>
    <property type="match status" value="1"/>
</dbReference>
<feature type="binding site" description="in other chain" evidence="13">
    <location>
        <position position="198"/>
    </location>
    <ligand>
        <name>substrate</name>
        <note>ligand shared between dimeric partners</note>
    </ligand>
</feature>
<dbReference type="GO" id="GO:0006098">
    <property type="term" value="P:pentose-phosphate shunt"/>
    <property type="evidence" value="ECO:0007669"/>
    <property type="project" value="UniProtKB-UniPathway"/>
</dbReference>
<dbReference type="EMBL" id="CP000360">
    <property type="protein sequence ID" value="ABF41812.1"/>
    <property type="molecule type" value="Genomic_DNA"/>
</dbReference>
<evidence type="ECO:0000256" key="4">
    <source>
        <dbReference type="ARBA" id="ARBA00011738"/>
    </source>
</evidence>
<dbReference type="PROSITE" id="PS00461">
    <property type="entry name" value="6PGD"/>
    <property type="match status" value="1"/>
</dbReference>
<dbReference type="InterPro" id="IPR006114">
    <property type="entry name" value="6PGDH_C"/>
</dbReference>
<dbReference type="RefSeq" id="WP_011523613.1">
    <property type="nucleotide sequence ID" value="NC_008009.1"/>
</dbReference>
<name>Q1IMT8_KORVE</name>
<evidence type="ECO:0000256" key="1">
    <source>
        <dbReference type="ARBA" id="ARBA00002526"/>
    </source>
</evidence>
<feature type="binding site" description="in other chain" evidence="13">
    <location>
        <begin position="136"/>
        <end position="138"/>
    </location>
    <ligand>
        <name>substrate</name>
        <note>ligand shared between dimeric partners</note>
    </ligand>
</feature>
<evidence type="ECO:0000313" key="17">
    <source>
        <dbReference type="Proteomes" id="UP000002432"/>
    </source>
</evidence>
<feature type="binding site" description="in other chain" evidence="13">
    <location>
        <position position="295"/>
    </location>
    <ligand>
        <name>substrate</name>
        <note>ligand shared between dimeric partners</note>
    </ligand>
</feature>
<feature type="binding site" evidence="13">
    <location>
        <position position="459"/>
    </location>
    <ligand>
        <name>substrate</name>
        <note>ligand shared between dimeric partners</note>
    </ligand>
</feature>
<feature type="active site" description="Proton donor" evidence="12">
    <location>
        <position position="190"/>
    </location>
</feature>
<feature type="active site" description="Proton donor" evidence="12">
    <location>
        <position position="197"/>
    </location>
</feature>
<dbReference type="NCBIfam" id="NF006765">
    <property type="entry name" value="PRK09287.1"/>
    <property type="match status" value="1"/>
</dbReference>
<feature type="binding site" description="in other chain" evidence="13">
    <location>
        <begin position="193"/>
        <end position="194"/>
    </location>
    <ligand>
        <name>substrate</name>
        <note>ligand shared between dimeric partners</note>
    </ligand>
</feature>
<proteinExistence type="inferred from homology"/>
<dbReference type="PIRSF" id="PIRSF000109">
    <property type="entry name" value="6PGD"/>
    <property type="match status" value="1"/>
</dbReference>
<dbReference type="InterPro" id="IPR006113">
    <property type="entry name" value="6PGDH_Gnd/GntZ"/>
</dbReference>
<dbReference type="InterPro" id="IPR036291">
    <property type="entry name" value="NAD(P)-bd_dom_sf"/>
</dbReference>
<dbReference type="GO" id="GO:0050661">
    <property type="term" value="F:NADP binding"/>
    <property type="evidence" value="ECO:0007669"/>
    <property type="project" value="InterPro"/>
</dbReference>
<dbReference type="Gene3D" id="1.20.5.320">
    <property type="entry name" value="6-Phosphogluconate Dehydrogenase, domain 3"/>
    <property type="match status" value="1"/>
</dbReference>
<keyword evidence="8 14" id="KW-0311">Gluconate utilization</keyword>
<feature type="binding site" description="in other chain" evidence="13">
    <location>
        <position position="110"/>
    </location>
    <ligand>
        <name>substrate</name>
        <note>ligand shared between dimeric partners</note>
    </ligand>
</feature>
<dbReference type="KEGG" id="aba:Acid345_2811"/>
<dbReference type="Proteomes" id="UP000002432">
    <property type="component" value="Chromosome"/>
</dbReference>
<protein>
    <recommendedName>
        <fullName evidence="6 11">6-phosphogluconate dehydrogenase, decarboxylating</fullName>
        <ecNumber evidence="5 11">1.1.1.44</ecNumber>
    </recommendedName>
</protein>
<dbReference type="PANTHER" id="PTHR11811">
    <property type="entry name" value="6-PHOSPHOGLUCONATE DEHYDROGENASE"/>
    <property type="match status" value="1"/>
</dbReference>
<comment type="catalytic activity">
    <reaction evidence="10 11 14">
        <text>6-phospho-D-gluconate + NADP(+) = D-ribulose 5-phosphate + CO2 + NADPH</text>
        <dbReference type="Rhea" id="RHEA:10116"/>
        <dbReference type="ChEBI" id="CHEBI:16526"/>
        <dbReference type="ChEBI" id="CHEBI:57783"/>
        <dbReference type="ChEBI" id="CHEBI:58121"/>
        <dbReference type="ChEBI" id="CHEBI:58349"/>
        <dbReference type="ChEBI" id="CHEBI:58759"/>
        <dbReference type="EC" id="1.1.1.44"/>
    </reaction>
</comment>
<evidence type="ECO:0000256" key="11">
    <source>
        <dbReference type="PIRNR" id="PIRNR000109"/>
    </source>
</evidence>
<feature type="binding site" description="in other chain" evidence="13">
    <location>
        <position position="268"/>
    </location>
    <ligand>
        <name>substrate</name>
        <note>ligand shared between dimeric partners</note>
    </ligand>
</feature>